<dbReference type="InterPro" id="IPR056346">
    <property type="entry name" value="HTH_Cmi2_C"/>
</dbReference>
<dbReference type="FunFam" id="1.10.10.10:FF:000591">
    <property type="entry name" value="Archaeal heat shock regulator, ArsR family"/>
    <property type="match status" value="1"/>
</dbReference>
<comment type="caution">
    <text evidence="6">The sequence shown here is derived from an EMBL/GenBank/DDBJ whole genome shotgun (WGS) entry which is preliminary data.</text>
</comment>
<dbReference type="SMART" id="SM00418">
    <property type="entry name" value="HTH_ARSR"/>
    <property type="match status" value="1"/>
</dbReference>
<accession>A0A8T4GGM2</accession>
<organism evidence="6 7">
    <name type="scientific">Halorubrum alkaliphilum</name>
    <dbReference type="NCBI Taxonomy" id="261290"/>
    <lineage>
        <taxon>Archaea</taxon>
        <taxon>Methanobacteriati</taxon>
        <taxon>Methanobacteriota</taxon>
        <taxon>Stenosarchaea group</taxon>
        <taxon>Halobacteria</taxon>
        <taxon>Halobacteriales</taxon>
        <taxon>Haloferacaceae</taxon>
        <taxon>Halorubrum</taxon>
    </lineage>
</organism>
<dbReference type="RefSeq" id="WP_209486146.1">
    <property type="nucleotide sequence ID" value="NZ_JAGGKQ010000019.1"/>
</dbReference>
<dbReference type="Gene3D" id="1.10.10.10">
    <property type="entry name" value="Winged helix-like DNA-binding domain superfamily/Winged helix DNA-binding domain"/>
    <property type="match status" value="1"/>
</dbReference>
<evidence type="ECO:0000256" key="2">
    <source>
        <dbReference type="ARBA" id="ARBA00023125"/>
    </source>
</evidence>
<dbReference type="Pfam" id="PF24270">
    <property type="entry name" value="HTH_Cmi2_C"/>
    <property type="match status" value="1"/>
</dbReference>
<name>A0A8T4GGM2_9EURY</name>
<feature type="domain" description="HTH arsR-type" evidence="5">
    <location>
        <begin position="1"/>
        <end position="88"/>
    </location>
</feature>
<evidence type="ECO:0000259" key="5">
    <source>
        <dbReference type="PROSITE" id="PS50987"/>
    </source>
</evidence>
<keyword evidence="2" id="KW-0238">DNA-binding</keyword>
<reference evidence="6" key="1">
    <citation type="submission" date="2021-03" db="EMBL/GenBank/DDBJ databases">
        <title>Genomic Encyclopedia of Type Strains, Phase IV (KMG-IV): sequencing the most valuable type-strain genomes for metagenomic binning, comparative biology and taxonomic classification.</title>
        <authorList>
            <person name="Goeker M."/>
        </authorList>
    </citation>
    <scope>NUCLEOTIDE SEQUENCE</scope>
    <source>
        <strain evidence="6">DSM 23564</strain>
    </source>
</reference>
<evidence type="ECO:0000313" key="6">
    <source>
        <dbReference type="EMBL" id="MBP1923303.1"/>
    </source>
</evidence>
<dbReference type="InterPro" id="IPR036390">
    <property type="entry name" value="WH_DNA-bd_sf"/>
</dbReference>
<dbReference type="InterPro" id="IPR001845">
    <property type="entry name" value="HTH_ArsR_DNA-bd_dom"/>
</dbReference>
<keyword evidence="7" id="KW-1185">Reference proteome</keyword>
<dbReference type="InterPro" id="IPR036388">
    <property type="entry name" value="WH-like_DNA-bd_sf"/>
</dbReference>
<feature type="compositionally biased region" description="Low complexity" evidence="4">
    <location>
        <begin position="122"/>
        <end position="134"/>
    </location>
</feature>
<dbReference type="Proteomes" id="UP000823588">
    <property type="component" value="Unassembled WGS sequence"/>
</dbReference>
<dbReference type="PANTHER" id="PTHR33154:SF33">
    <property type="entry name" value="TRANSCRIPTIONAL REPRESSOR SDPR"/>
    <property type="match status" value="1"/>
</dbReference>
<protein>
    <submittedName>
        <fullName evidence="6">ArsR family transcriptional regulator</fullName>
    </submittedName>
</protein>
<evidence type="ECO:0000256" key="3">
    <source>
        <dbReference type="ARBA" id="ARBA00023163"/>
    </source>
</evidence>
<evidence type="ECO:0000256" key="1">
    <source>
        <dbReference type="ARBA" id="ARBA00023015"/>
    </source>
</evidence>
<sequence length="250" mass="27344">MDSAVLLDLLGNENRRRILRLLARKPCYVTEISEYLGVSPKAVIDHLRKLEDAGLIESTTDDQRRKYFRITRSLRLEVSVSPYGFGAKSAYPARSSLDMSGRCPHLSLDVGAPDEDKTRANADGATTDGAGTDAQNDHRNGADGGDEPSEIAEIAAEYGRLQEIDRELSLAQRWVHGRVEDALAEIDERLGTEADSRFYAAILAALTETDGTPESVAEEVGSHEDAVTDALRRLSDVGVVSRDGDAFRIR</sequence>
<keyword evidence="3" id="KW-0804">Transcription</keyword>
<dbReference type="AlphaFoldDB" id="A0A8T4GGM2"/>
<evidence type="ECO:0000256" key="4">
    <source>
        <dbReference type="SAM" id="MobiDB-lite"/>
    </source>
</evidence>
<dbReference type="PANTHER" id="PTHR33154">
    <property type="entry name" value="TRANSCRIPTIONAL REGULATOR, ARSR FAMILY"/>
    <property type="match status" value="1"/>
</dbReference>
<evidence type="ECO:0000313" key="7">
    <source>
        <dbReference type="Proteomes" id="UP000823588"/>
    </source>
</evidence>
<dbReference type="SUPFAM" id="SSF46785">
    <property type="entry name" value="Winged helix' DNA-binding domain"/>
    <property type="match status" value="1"/>
</dbReference>
<dbReference type="GO" id="GO:0003700">
    <property type="term" value="F:DNA-binding transcription factor activity"/>
    <property type="evidence" value="ECO:0007669"/>
    <property type="project" value="InterPro"/>
</dbReference>
<dbReference type="OrthoDB" id="9623at2157"/>
<proteinExistence type="predicted"/>
<feature type="region of interest" description="Disordered" evidence="4">
    <location>
        <begin position="108"/>
        <end position="148"/>
    </location>
</feature>
<dbReference type="PROSITE" id="PS50987">
    <property type="entry name" value="HTH_ARSR_2"/>
    <property type="match status" value="1"/>
</dbReference>
<gene>
    <name evidence="6" type="ORF">J2751_002342</name>
</gene>
<dbReference type="EMBL" id="JAGGKQ010000019">
    <property type="protein sequence ID" value="MBP1923303.1"/>
    <property type="molecule type" value="Genomic_DNA"/>
</dbReference>
<dbReference type="Pfam" id="PF01022">
    <property type="entry name" value="HTH_5"/>
    <property type="match status" value="1"/>
</dbReference>
<dbReference type="CDD" id="cd00090">
    <property type="entry name" value="HTH_ARSR"/>
    <property type="match status" value="1"/>
</dbReference>
<dbReference type="GO" id="GO:0003677">
    <property type="term" value="F:DNA binding"/>
    <property type="evidence" value="ECO:0007669"/>
    <property type="project" value="UniProtKB-KW"/>
</dbReference>
<dbReference type="InterPro" id="IPR051081">
    <property type="entry name" value="HTH_MetalResp_TranReg"/>
</dbReference>
<dbReference type="InterPro" id="IPR011991">
    <property type="entry name" value="ArsR-like_HTH"/>
</dbReference>
<keyword evidence="1" id="KW-0805">Transcription regulation</keyword>